<dbReference type="AlphaFoldDB" id="A0A1G1UZ14"/>
<evidence type="ECO:0000256" key="3">
    <source>
        <dbReference type="ARBA" id="ARBA00015972"/>
    </source>
</evidence>
<name>A0A1G1UZ14_9BACT</name>
<dbReference type="Proteomes" id="UP000177967">
    <property type="component" value="Unassembled WGS sequence"/>
</dbReference>
<comment type="caution">
    <text evidence="13">The sequence shown here is derived from an EMBL/GenBank/DDBJ whole genome shotgun (WGS) entry which is preliminary data.</text>
</comment>
<evidence type="ECO:0000313" key="14">
    <source>
        <dbReference type="Proteomes" id="UP000177967"/>
    </source>
</evidence>
<dbReference type="EC" id="2.7.7.6" evidence="2 11"/>
<keyword evidence="4 11" id="KW-0240">DNA-directed RNA polymerase</keyword>
<evidence type="ECO:0000256" key="9">
    <source>
        <dbReference type="ARBA" id="ARBA00033070"/>
    </source>
</evidence>
<comment type="domain">
    <text evidence="11">The N-terminal domain is essential for RNAP assembly and basal transcription, whereas the C-terminal domain is involved in interaction with transcriptional regulators and with upstream promoter elements.</text>
</comment>
<proteinExistence type="inferred from homology"/>
<comment type="subunit">
    <text evidence="11">Homodimer. The RNAP catalytic core consists of 2 alpha, 1 beta, 1 beta' and 1 omega subunit. When a sigma factor is associated with the core the holoenzyme is formed, which can initiate transcription.</text>
</comment>
<evidence type="ECO:0000256" key="11">
    <source>
        <dbReference type="HAMAP-Rule" id="MF_00059"/>
    </source>
</evidence>
<dbReference type="SUPFAM" id="SSF47789">
    <property type="entry name" value="C-terminal domain of RNA polymerase alpha subunit"/>
    <property type="match status" value="1"/>
</dbReference>
<dbReference type="InterPro" id="IPR011260">
    <property type="entry name" value="RNAP_asu_C"/>
</dbReference>
<dbReference type="Gene3D" id="3.30.1360.10">
    <property type="entry name" value="RNA polymerase, RBP11-like subunit"/>
    <property type="match status" value="1"/>
</dbReference>
<evidence type="ECO:0000256" key="5">
    <source>
        <dbReference type="ARBA" id="ARBA00022679"/>
    </source>
</evidence>
<keyword evidence="7 11" id="KW-0804">Transcription</keyword>
<dbReference type="CDD" id="cd06928">
    <property type="entry name" value="RNAP_alpha_NTD"/>
    <property type="match status" value="1"/>
</dbReference>
<dbReference type="GO" id="GO:0000428">
    <property type="term" value="C:DNA-directed RNA polymerase complex"/>
    <property type="evidence" value="ECO:0007669"/>
    <property type="project" value="UniProtKB-KW"/>
</dbReference>
<dbReference type="SUPFAM" id="SSF56553">
    <property type="entry name" value="Insert subdomain of RNA polymerase alpha subunit"/>
    <property type="match status" value="1"/>
</dbReference>
<gene>
    <name evidence="11" type="primary">rpoA</name>
    <name evidence="13" type="ORF">A2782_00710</name>
</gene>
<dbReference type="Gene3D" id="1.10.150.20">
    <property type="entry name" value="5' to 3' exonuclease, C-terminal subdomain"/>
    <property type="match status" value="1"/>
</dbReference>
<dbReference type="InterPro" id="IPR036643">
    <property type="entry name" value="RNApol_insert_sf"/>
</dbReference>
<dbReference type="GO" id="GO:0006351">
    <property type="term" value="P:DNA-templated transcription"/>
    <property type="evidence" value="ECO:0007669"/>
    <property type="project" value="UniProtKB-UniRule"/>
</dbReference>
<dbReference type="GO" id="GO:0003677">
    <property type="term" value="F:DNA binding"/>
    <property type="evidence" value="ECO:0007669"/>
    <property type="project" value="UniProtKB-UniRule"/>
</dbReference>
<dbReference type="Pfam" id="PF03118">
    <property type="entry name" value="RNA_pol_A_CTD"/>
    <property type="match status" value="1"/>
</dbReference>
<organism evidence="13 14">
    <name type="scientific">Candidatus Blackburnbacteria bacterium RIFCSPHIGHO2_01_FULL_43_15b</name>
    <dbReference type="NCBI Taxonomy" id="1797513"/>
    <lineage>
        <taxon>Bacteria</taxon>
        <taxon>Candidatus Blackburniibacteriota</taxon>
    </lineage>
</organism>
<evidence type="ECO:0000256" key="7">
    <source>
        <dbReference type="ARBA" id="ARBA00023163"/>
    </source>
</evidence>
<evidence type="ECO:0000256" key="6">
    <source>
        <dbReference type="ARBA" id="ARBA00022695"/>
    </source>
</evidence>
<dbReference type="InterPro" id="IPR011263">
    <property type="entry name" value="DNA-dir_RNA_pol_RpoA/D/Rpb3"/>
</dbReference>
<evidence type="ECO:0000256" key="4">
    <source>
        <dbReference type="ARBA" id="ARBA00022478"/>
    </source>
</evidence>
<evidence type="ECO:0000313" key="13">
    <source>
        <dbReference type="EMBL" id="OGY08358.1"/>
    </source>
</evidence>
<evidence type="ECO:0000259" key="12">
    <source>
        <dbReference type="SMART" id="SM00662"/>
    </source>
</evidence>
<comment type="function">
    <text evidence="11">DNA-dependent RNA polymerase catalyzes the transcription of DNA into RNA using the four ribonucleoside triphosphates as substrates.</text>
</comment>
<comment type="catalytic activity">
    <reaction evidence="10 11">
        <text>RNA(n) + a ribonucleoside 5'-triphosphate = RNA(n+1) + diphosphate</text>
        <dbReference type="Rhea" id="RHEA:21248"/>
        <dbReference type="Rhea" id="RHEA-COMP:14527"/>
        <dbReference type="Rhea" id="RHEA-COMP:17342"/>
        <dbReference type="ChEBI" id="CHEBI:33019"/>
        <dbReference type="ChEBI" id="CHEBI:61557"/>
        <dbReference type="ChEBI" id="CHEBI:140395"/>
        <dbReference type="EC" id="2.7.7.6"/>
    </reaction>
</comment>
<feature type="domain" description="DNA-directed RNA polymerase RpoA/D/Rpb3-type" evidence="12">
    <location>
        <begin position="18"/>
        <end position="224"/>
    </location>
</feature>
<dbReference type="SUPFAM" id="SSF55257">
    <property type="entry name" value="RBP11-like subunits of RNA polymerase"/>
    <property type="match status" value="1"/>
</dbReference>
<dbReference type="SMART" id="SM00662">
    <property type="entry name" value="RPOLD"/>
    <property type="match status" value="1"/>
</dbReference>
<keyword evidence="6 11" id="KW-0548">Nucleotidyltransferase</keyword>
<dbReference type="NCBIfam" id="NF003519">
    <property type="entry name" value="PRK05182.2-5"/>
    <property type="match status" value="1"/>
</dbReference>
<dbReference type="GO" id="GO:0046983">
    <property type="term" value="F:protein dimerization activity"/>
    <property type="evidence" value="ECO:0007669"/>
    <property type="project" value="InterPro"/>
</dbReference>
<evidence type="ECO:0000256" key="1">
    <source>
        <dbReference type="ARBA" id="ARBA00007123"/>
    </source>
</evidence>
<evidence type="ECO:0000256" key="8">
    <source>
        <dbReference type="ARBA" id="ARBA00032524"/>
    </source>
</evidence>
<feature type="region of interest" description="Alpha C-terminal domain (alpha-CTD)" evidence="11">
    <location>
        <begin position="243"/>
        <end position="308"/>
    </location>
</feature>
<comment type="similarity">
    <text evidence="1 11">Belongs to the RNA polymerase alpha chain family.</text>
</comment>
<dbReference type="FunFam" id="2.170.120.12:FF:000001">
    <property type="entry name" value="DNA-directed RNA polymerase subunit alpha"/>
    <property type="match status" value="1"/>
</dbReference>
<dbReference type="GO" id="GO:0003899">
    <property type="term" value="F:DNA-directed RNA polymerase activity"/>
    <property type="evidence" value="ECO:0007669"/>
    <property type="project" value="UniProtKB-UniRule"/>
</dbReference>
<dbReference type="InterPro" id="IPR011773">
    <property type="entry name" value="DNA-dir_RpoA"/>
</dbReference>
<dbReference type="InterPro" id="IPR036603">
    <property type="entry name" value="RBP11-like"/>
</dbReference>
<dbReference type="EMBL" id="MHBW01000029">
    <property type="protein sequence ID" value="OGY08358.1"/>
    <property type="molecule type" value="Genomic_DNA"/>
</dbReference>
<dbReference type="NCBIfam" id="TIGR02027">
    <property type="entry name" value="rpoA"/>
    <property type="match status" value="1"/>
</dbReference>
<reference evidence="13 14" key="1">
    <citation type="journal article" date="2016" name="Nat. Commun.">
        <title>Thousands of microbial genomes shed light on interconnected biogeochemical processes in an aquifer system.</title>
        <authorList>
            <person name="Anantharaman K."/>
            <person name="Brown C.T."/>
            <person name="Hug L.A."/>
            <person name="Sharon I."/>
            <person name="Castelle C.J."/>
            <person name="Probst A.J."/>
            <person name="Thomas B.C."/>
            <person name="Singh A."/>
            <person name="Wilkins M.J."/>
            <person name="Karaoz U."/>
            <person name="Brodie E.L."/>
            <person name="Williams K.H."/>
            <person name="Hubbard S.S."/>
            <person name="Banfield J.F."/>
        </authorList>
    </citation>
    <scope>NUCLEOTIDE SEQUENCE [LARGE SCALE GENOMIC DNA]</scope>
</reference>
<accession>A0A1G1UZ14</accession>
<dbReference type="HAMAP" id="MF_00059">
    <property type="entry name" value="RNApol_bact_RpoA"/>
    <property type="match status" value="1"/>
</dbReference>
<dbReference type="Pfam" id="PF01000">
    <property type="entry name" value="RNA_pol_A_bac"/>
    <property type="match status" value="1"/>
</dbReference>
<dbReference type="Gene3D" id="2.170.120.12">
    <property type="entry name" value="DNA-directed RNA polymerase, insert domain"/>
    <property type="match status" value="1"/>
</dbReference>
<dbReference type="GO" id="GO:0005737">
    <property type="term" value="C:cytoplasm"/>
    <property type="evidence" value="ECO:0007669"/>
    <property type="project" value="UniProtKB-ARBA"/>
</dbReference>
<dbReference type="Pfam" id="PF01193">
    <property type="entry name" value="RNA_pol_L"/>
    <property type="match status" value="1"/>
</dbReference>
<dbReference type="InterPro" id="IPR011262">
    <property type="entry name" value="DNA-dir_RNA_pol_insert"/>
</dbReference>
<sequence>MKKMQSFQIEPKELTADYGKFVIEPLEQGYGHTLGTALRRVLLTGLSGAAVTQIRISGLKHQFSAIKGVKEDGIDLILNIKKIRVSYGGDKPAKLTLSAKGRGEVKAGDIKAQAGVVIANPDLVIATLADDKAKLDMELQIESGVGYSVAEDRKTNTIGLIPLDADFSPVRRVSYKVEETRVGRLTNYDKLTLEIWSDGSTSADEALKNAAQILIGYLGAVVNPVEKAASAAEPIRIAKPESKINRLSVEELNLPTRIANALIGAGYETVEDILGAGKSELSRVRNLGEKSTKVIEAALGEKGVVWEG</sequence>
<keyword evidence="5 11" id="KW-0808">Transferase</keyword>
<evidence type="ECO:0000256" key="2">
    <source>
        <dbReference type="ARBA" id="ARBA00012418"/>
    </source>
</evidence>
<evidence type="ECO:0000256" key="10">
    <source>
        <dbReference type="ARBA" id="ARBA00048552"/>
    </source>
</evidence>
<protein>
    <recommendedName>
        <fullName evidence="3 11">DNA-directed RNA polymerase subunit alpha</fullName>
        <shortName evidence="11">RNAP subunit alpha</shortName>
        <ecNumber evidence="2 11">2.7.7.6</ecNumber>
    </recommendedName>
    <alternativeName>
        <fullName evidence="9 11">RNA polymerase subunit alpha</fullName>
    </alternativeName>
    <alternativeName>
        <fullName evidence="8 11">Transcriptase subunit alpha</fullName>
    </alternativeName>
</protein>
<dbReference type="STRING" id="1797513.A2782_00710"/>
<feature type="region of interest" description="Alpha N-terminal domain (alpha-NTD)" evidence="11">
    <location>
        <begin position="1"/>
        <end position="226"/>
    </location>
</feature>